<dbReference type="EMBL" id="MU069792">
    <property type="protein sequence ID" value="KAF5833780.1"/>
    <property type="molecule type" value="Genomic_DNA"/>
</dbReference>
<evidence type="ECO:0000256" key="1">
    <source>
        <dbReference type="SAM" id="MobiDB-lite"/>
    </source>
</evidence>
<sequence>MGMGGVQNERRNEGVKKMSGALSFLGPVMWGWLALDLAYKAIGTDYARVIRAVFILAQVRLVSTGGFIQAPHTQPSSQTTQQQPLQQHHQHAQPSSRAPQQYQQHSLIQYQQHQRQRRSSPTSADTSASSASNQEVVVEGDAAGHKGVMSAVVPYGDAAAAAAAAAMAVAAAEAAGGWQGGHCGEGEAAVQAVPAESYQAGVEEGTQACTAEEAAKVAAAPGAAAVAEAAGGWRGGHAAEGGAVSEAEVEEGAQACAADEEAARMAAALEVHPHRFRHLLDCSEELCDDEVLESWLSNGYGSDSEEDPFCDSVC</sequence>
<protein>
    <submittedName>
        <fullName evidence="2">Uncharacterized protein</fullName>
    </submittedName>
</protein>
<evidence type="ECO:0000313" key="3">
    <source>
        <dbReference type="Proteomes" id="UP000815325"/>
    </source>
</evidence>
<reference evidence="2" key="1">
    <citation type="submission" date="2017-08" db="EMBL/GenBank/DDBJ databases">
        <authorList>
            <person name="Polle J.E."/>
            <person name="Barry K."/>
            <person name="Cushman J."/>
            <person name="Schmutz J."/>
            <person name="Tran D."/>
            <person name="Hathwaick L.T."/>
            <person name="Yim W.C."/>
            <person name="Jenkins J."/>
            <person name="Mckie-Krisberg Z.M."/>
            <person name="Prochnik S."/>
            <person name="Lindquist E."/>
            <person name="Dockter R.B."/>
            <person name="Adam C."/>
            <person name="Molina H."/>
            <person name="Bunkerborg J."/>
            <person name="Jin E."/>
            <person name="Buchheim M."/>
            <person name="Magnuson J."/>
        </authorList>
    </citation>
    <scope>NUCLEOTIDE SEQUENCE</scope>
    <source>
        <strain evidence="2">CCAP 19/18</strain>
    </source>
</reference>
<name>A0ABQ7GGP1_DUNSA</name>
<organism evidence="2 3">
    <name type="scientific">Dunaliella salina</name>
    <name type="common">Green alga</name>
    <name type="synonym">Protococcus salinus</name>
    <dbReference type="NCBI Taxonomy" id="3046"/>
    <lineage>
        <taxon>Eukaryota</taxon>
        <taxon>Viridiplantae</taxon>
        <taxon>Chlorophyta</taxon>
        <taxon>core chlorophytes</taxon>
        <taxon>Chlorophyceae</taxon>
        <taxon>CS clade</taxon>
        <taxon>Chlamydomonadales</taxon>
        <taxon>Dunaliellaceae</taxon>
        <taxon>Dunaliella</taxon>
    </lineage>
</organism>
<keyword evidence="3" id="KW-1185">Reference proteome</keyword>
<comment type="caution">
    <text evidence="2">The sequence shown here is derived from an EMBL/GenBank/DDBJ whole genome shotgun (WGS) entry which is preliminary data.</text>
</comment>
<dbReference type="PANTHER" id="PTHR37203:SF3">
    <property type="entry name" value="SLR0975 PROTEIN"/>
    <property type="match status" value="1"/>
</dbReference>
<proteinExistence type="predicted"/>
<feature type="compositionally biased region" description="Low complexity" evidence="1">
    <location>
        <begin position="70"/>
        <end position="132"/>
    </location>
</feature>
<evidence type="ECO:0000313" key="2">
    <source>
        <dbReference type="EMBL" id="KAF5833780.1"/>
    </source>
</evidence>
<accession>A0ABQ7GGP1</accession>
<gene>
    <name evidence="2" type="ORF">DUNSADRAFT_9804</name>
</gene>
<feature type="region of interest" description="Disordered" evidence="1">
    <location>
        <begin position="70"/>
        <end position="135"/>
    </location>
</feature>
<dbReference type="PANTHER" id="PTHR37203">
    <property type="match status" value="1"/>
</dbReference>
<dbReference type="Proteomes" id="UP000815325">
    <property type="component" value="Unassembled WGS sequence"/>
</dbReference>